<evidence type="ECO:0000313" key="20">
    <source>
        <dbReference type="EMBL" id="CEJ09227.1"/>
    </source>
</evidence>
<dbReference type="Proteomes" id="UP001071230">
    <property type="component" value="Unassembled WGS sequence"/>
</dbReference>
<dbReference type="PANTHER" id="PTHR11070">
    <property type="entry name" value="UVRD / RECB / PCRA DNA HELICASE FAMILY MEMBER"/>
    <property type="match status" value="1"/>
</dbReference>
<evidence type="ECO:0000256" key="11">
    <source>
        <dbReference type="ARBA" id="ARBA00023235"/>
    </source>
</evidence>
<feature type="region of interest" description="Disordered" evidence="16">
    <location>
        <begin position="565"/>
        <end position="590"/>
    </location>
</feature>
<feature type="compositionally biased region" description="Basic and acidic residues" evidence="16">
    <location>
        <begin position="1163"/>
        <end position="1195"/>
    </location>
</feature>
<evidence type="ECO:0000256" key="12">
    <source>
        <dbReference type="ARBA" id="ARBA00034617"/>
    </source>
</evidence>
<dbReference type="CDD" id="cd17932">
    <property type="entry name" value="DEXQc_UvrD"/>
    <property type="match status" value="1"/>
</dbReference>
<dbReference type="Gene3D" id="1.10.10.160">
    <property type="match status" value="1"/>
</dbReference>
<dbReference type="RefSeq" id="WP_240985283.1">
    <property type="nucleotide sequence ID" value="NZ_CDGJ01000115.1"/>
</dbReference>
<accession>A0A8S0XXK1</accession>
<dbReference type="PROSITE" id="PS51217">
    <property type="entry name" value="UVRD_HELICASE_CTER"/>
    <property type="match status" value="1"/>
</dbReference>
<keyword evidence="6 14" id="KW-0347">Helicase</keyword>
<evidence type="ECO:0000256" key="16">
    <source>
        <dbReference type="SAM" id="MobiDB-lite"/>
    </source>
</evidence>
<evidence type="ECO:0000256" key="9">
    <source>
        <dbReference type="ARBA" id="ARBA00023125"/>
    </source>
</evidence>
<sequence>MSEKKWTPEQEAAIGERGEILVAAAAGSGKTAVLVERLLRRILDRAQAVDVDRFLVVTFTKAAAQEMRARIRQTLEDRLFAESTPEDSQRLQRQLNLLPRAEITNLHAFCLDLIRRYFYFLELDPDLRVAGEEEIGILKQDVLAAVFEANYEAGDPVFLELVEGFGSDRGDEPLMAEVLRLYEFARSQPEPEAWLGSLCRAYSWADEFALLGSPWGQSVKEGIRDRLAEIISLLSQAETLALRADGPSNYRETLAADREQMRELMRIVAEEKWGLFAKAIENVRFGRLPGRRGNKNSQLTEEVKHWRDAAKKSFEAWKKERVWQLSDQVRGLNKMARPVDGLVRLTGAFAAALARAKRQRNIMDFEDLEHFALRLLTDRNGVAETLRKEYAEILVDEYQDINAVQERIIRCIAGTGKDLFLVGDVKQSIYRFRMADPGLFLAKYRTFPHWRGPGLPRESQSLVIDLAKNFRSRREIVAGVNFLFRQIMTEEAGEIAYDERAALRYGAAYAGSTPGLTTAEGPIEVHLLSPQNPAAQSGGGGTEVTGAGEHEAADKAGAVEKGVADKAGAAETSAGGDGEPPEEEERDSNRQEAFLVARRIRTMVEQGGEFKVYDAELKRYRGVRYSDIVVLQRSQASVGPLYVEEFNRAGVPVFAETGSGYFAAGEVETVISLLRVIDNPRQDIPLAAVLRSAFAGFNGSELGKLRALWPEGDFYEPLTLAARAGELEGIAGPGTLEAGQSRAEIDRDNGSGRERCPGLGDYPGREDDLGTETYIGREDDSEMSHRPTWPVLLERAHGLPREVKEKAVRFWRRLRSWRDYSVYNSLADLITLIYRETGYPAYCGTLPGGAQRLANLEALYDRACQFEQTHYRGLFRFLRFLERFREEGQDMGQARNLSEKENVVRLMTVHASKGLEFPVVFVVGLGRAFNTINLAGTVLIHPDLGLGLPILDFEHRVRYPSFIHQALRQRLSRDFLAEELRLLYVALTRAKEKLLLYGSIANLDRTLAQWRSEAGHGEDPLPAGRLRGARRFLDWIGPALARHPQQPFGSAAGRAEGAFAGEDSVWQVFIHRGCGEEERALGEVTGDSAVLSKDGKAATADAREGDGVHGRPVLGVEERQGEVTAGEQTREASDAQEGGAAPDGAVYGSGNRAEEGTVGDAAQKPEREYAQKPEDEYAQKPEDEYAQKPEDEYAQKPEQGYAEKAVKDYETEIARRLAWVYPWQKEAVEPAKTSVSELKRRQFEESADGDGLSPHPGAARPVLRPKFLQGEKEPTAAERGIALHSAMQHIPLALWAERLAGRPTGARPSVLARLVGDYRHFLAEKEILEPQQAASLPWGSIVRFFCGPLGERMLTAQEVRREVPFTLALPTEAGGLPQLVQGVMDALIFPVNPEPGCGRQKVELVDYKTDHLPAGGRSQTRAVGDGDESSGPEVSDEVRKILKERYSLQMAYYLAAAEKLLRVEVERVTLYAFGPEREVVLPLAPLRALLRKE</sequence>
<dbReference type="InterPro" id="IPR027417">
    <property type="entry name" value="P-loop_NTPase"/>
</dbReference>
<reference evidence="20" key="1">
    <citation type="submission" date="2014-11" db="EMBL/GenBank/DDBJ databases">
        <authorList>
            <person name="Hornung B.V."/>
        </authorList>
    </citation>
    <scope>NUCLEOTIDE SEQUENCE</scope>
    <source>
        <strain evidence="20">INE</strain>
    </source>
</reference>
<evidence type="ECO:0000256" key="5">
    <source>
        <dbReference type="ARBA" id="ARBA00022801"/>
    </source>
</evidence>
<evidence type="ECO:0000259" key="17">
    <source>
        <dbReference type="PROSITE" id="PS51198"/>
    </source>
</evidence>
<evidence type="ECO:0000256" key="1">
    <source>
        <dbReference type="ARBA" id="ARBA00009922"/>
    </source>
</evidence>
<evidence type="ECO:0000313" key="19">
    <source>
        <dbReference type="EMBL" id="CAA7601807.1"/>
    </source>
</evidence>
<dbReference type="Pfam" id="PF13361">
    <property type="entry name" value="UvrD_C"/>
    <property type="match status" value="1"/>
</dbReference>
<evidence type="ECO:0000256" key="10">
    <source>
        <dbReference type="ARBA" id="ARBA00023204"/>
    </source>
</evidence>
<keyword evidence="2 14" id="KW-0540">Nuclease</keyword>
<evidence type="ECO:0000256" key="6">
    <source>
        <dbReference type="ARBA" id="ARBA00022806"/>
    </source>
</evidence>
<feature type="compositionally biased region" description="Basic and acidic residues" evidence="16">
    <location>
        <begin position="1093"/>
        <end position="1109"/>
    </location>
</feature>
<comment type="cofactor">
    <cofactor evidence="14">
        <name>Mg(2+)</name>
        <dbReference type="ChEBI" id="CHEBI:18420"/>
    </cofactor>
</comment>
<keyword evidence="9 14" id="KW-0238">DNA-binding</keyword>
<dbReference type="InterPro" id="IPR014016">
    <property type="entry name" value="UvrD-like_ATP-bd"/>
</dbReference>
<evidence type="ECO:0000256" key="3">
    <source>
        <dbReference type="ARBA" id="ARBA00022741"/>
    </source>
</evidence>
<comment type="catalytic activity">
    <reaction evidence="13 14">
        <text>ATP + H2O = ADP + phosphate + H(+)</text>
        <dbReference type="Rhea" id="RHEA:13065"/>
        <dbReference type="ChEBI" id="CHEBI:15377"/>
        <dbReference type="ChEBI" id="CHEBI:15378"/>
        <dbReference type="ChEBI" id="CHEBI:30616"/>
        <dbReference type="ChEBI" id="CHEBI:43474"/>
        <dbReference type="ChEBI" id="CHEBI:456216"/>
        <dbReference type="EC" id="5.6.2.4"/>
    </reaction>
</comment>
<evidence type="ECO:0000313" key="21">
    <source>
        <dbReference type="Proteomes" id="UP001071230"/>
    </source>
</evidence>
<evidence type="ECO:0000256" key="7">
    <source>
        <dbReference type="ARBA" id="ARBA00022839"/>
    </source>
</evidence>
<dbReference type="KEGG" id="aacx:DEACI_2476"/>
<comment type="similarity">
    <text evidence="14">Belongs to the helicase family. AddA subfamily.</text>
</comment>
<dbReference type="Gene3D" id="3.40.50.300">
    <property type="entry name" value="P-loop containing nucleotide triphosphate hydrolases"/>
    <property type="match status" value="4"/>
</dbReference>
<dbReference type="GO" id="GO:0005524">
    <property type="term" value="F:ATP binding"/>
    <property type="evidence" value="ECO:0007669"/>
    <property type="project" value="UniProtKB-UniRule"/>
</dbReference>
<proteinExistence type="inferred from homology"/>
<comment type="similarity">
    <text evidence="1">Belongs to the helicase family. UvrD subfamily.</text>
</comment>
<dbReference type="GO" id="GO:0008408">
    <property type="term" value="F:3'-5' exonuclease activity"/>
    <property type="evidence" value="ECO:0007669"/>
    <property type="project" value="UniProtKB-UniRule"/>
</dbReference>
<evidence type="ECO:0000256" key="14">
    <source>
        <dbReference type="HAMAP-Rule" id="MF_01451"/>
    </source>
</evidence>
<dbReference type="EMBL" id="LR746496">
    <property type="protein sequence ID" value="CAA7601807.1"/>
    <property type="molecule type" value="Genomic_DNA"/>
</dbReference>
<protein>
    <recommendedName>
        <fullName evidence="14">ATP-dependent helicase/nuclease subunit A</fullName>
        <ecNumber evidence="14">3.1.-.-</ecNumber>
        <ecNumber evidence="14">5.6.2.4</ecNumber>
    </recommendedName>
    <alternativeName>
        <fullName evidence="14">ATP-dependent helicase/nuclease AddA</fullName>
    </alternativeName>
    <alternativeName>
        <fullName evidence="14">DNA 3'-5' helicase AddA</fullName>
    </alternativeName>
</protein>
<dbReference type="GO" id="GO:0000724">
    <property type="term" value="P:double-strand break repair via homologous recombination"/>
    <property type="evidence" value="ECO:0007669"/>
    <property type="project" value="UniProtKB-UniRule"/>
</dbReference>
<feature type="compositionally biased region" description="Basic and acidic residues" evidence="16">
    <location>
        <begin position="746"/>
        <end position="756"/>
    </location>
</feature>
<dbReference type="GO" id="GO:0005829">
    <property type="term" value="C:cytosol"/>
    <property type="evidence" value="ECO:0007669"/>
    <property type="project" value="TreeGrafter"/>
</dbReference>
<dbReference type="EMBL" id="CDGJ01000115">
    <property type="protein sequence ID" value="CEJ09227.1"/>
    <property type="molecule type" value="Genomic_DNA"/>
</dbReference>
<keyword evidence="5 14" id="KW-0378">Hydrolase</keyword>
<evidence type="ECO:0000256" key="2">
    <source>
        <dbReference type="ARBA" id="ARBA00022722"/>
    </source>
</evidence>
<feature type="region of interest" description="Disordered" evidence="16">
    <location>
        <begin position="1242"/>
        <end position="1265"/>
    </location>
</feature>
<dbReference type="HAMAP" id="MF_01451">
    <property type="entry name" value="AddA"/>
    <property type="match status" value="1"/>
</dbReference>
<dbReference type="PANTHER" id="PTHR11070:SF48">
    <property type="entry name" value="ATP-DEPENDENT HELICASE_NUCLEASE SUBUNIT A"/>
    <property type="match status" value="1"/>
</dbReference>
<dbReference type="InterPro" id="IPR011604">
    <property type="entry name" value="PDDEXK-like_dom_sf"/>
</dbReference>
<keyword evidence="3 14" id="KW-0547">Nucleotide-binding</keyword>
<feature type="domain" description="UvrD-like helicase ATP-binding" evidence="17">
    <location>
        <begin position="3"/>
        <end position="473"/>
    </location>
</feature>
<dbReference type="GO" id="GO:0003690">
    <property type="term" value="F:double-stranded DNA binding"/>
    <property type="evidence" value="ECO:0007669"/>
    <property type="project" value="UniProtKB-UniRule"/>
</dbReference>
<dbReference type="InterPro" id="IPR014152">
    <property type="entry name" value="AddA"/>
</dbReference>
<dbReference type="Gene3D" id="3.90.320.10">
    <property type="match status" value="1"/>
</dbReference>
<dbReference type="InterPro" id="IPR011335">
    <property type="entry name" value="Restrct_endonuc-II-like"/>
</dbReference>
<organism evidence="19">
    <name type="scientific">Acididesulfobacillus acetoxydans</name>
    <dbReference type="NCBI Taxonomy" id="1561005"/>
    <lineage>
        <taxon>Bacteria</taxon>
        <taxon>Bacillati</taxon>
        <taxon>Bacillota</taxon>
        <taxon>Clostridia</taxon>
        <taxon>Eubacteriales</taxon>
        <taxon>Peptococcaceae</taxon>
        <taxon>Acididesulfobacillus</taxon>
    </lineage>
</organism>
<dbReference type="InterPro" id="IPR000212">
    <property type="entry name" value="DNA_helicase_UvrD/REP"/>
</dbReference>
<comment type="catalytic activity">
    <reaction evidence="12 14">
        <text>Couples ATP hydrolysis with the unwinding of duplex DNA by translocating in the 3'-5' direction.</text>
        <dbReference type="EC" id="5.6.2.4"/>
    </reaction>
</comment>
<keyword evidence="21" id="KW-1185">Reference proteome</keyword>
<evidence type="ECO:0000259" key="18">
    <source>
        <dbReference type="PROSITE" id="PS51217"/>
    </source>
</evidence>
<feature type="domain" description="UvrD-like helicase C-terminal" evidence="18">
    <location>
        <begin position="550"/>
        <end position="914"/>
    </location>
</feature>
<evidence type="ECO:0000256" key="13">
    <source>
        <dbReference type="ARBA" id="ARBA00048988"/>
    </source>
</evidence>
<keyword evidence="4 14" id="KW-0227">DNA damage</keyword>
<keyword evidence="7 14" id="KW-0269">Exonuclease</keyword>
<comment type="subunit">
    <text evidence="14">Heterodimer of AddA and AddB/RexB.</text>
</comment>
<dbReference type="EC" id="3.1.-.-" evidence="14"/>
<dbReference type="Pfam" id="PF00580">
    <property type="entry name" value="UvrD-helicase"/>
    <property type="match status" value="1"/>
</dbReference>
<dbReference type="InterPro" id="IPR013986">
    <property type="entry name" value="DExx_box_DNA_helicase_dom_sf"/>
</dbReference>
<dbReference type="GO" id="GO:0033202">
    <property type="term" value="C:DNA helicase complex"/>
    <property type="evidence" value="ECO:0007669"/>
    <property type="project" value="TreeGrafter"/>
</dbReference>
<keyword evidence="8 14" id="KW-0067">ATP-binding</keyword>
<dbReference type="SUPFAM" id="SSF52980">
    <property type="entry name" value="Restriction endonuclease-like"/>
    <property type="match status" value="1"/>
</dbReference>
<feature type="region of interest" description="Disordered" evidence="16">
    <location>
        <begin position="1092"/>
        <end position="1201"/>
    </location>
</feature>
<dbReference type="Gene3D" id="1.10.274.50">
    <property type="match status" value="1"/>
</dbReference>
<evidence type="ECO:0000256" key="8">
    <source>
        <dbReference type="ARBA" id="ARBA00022840"/>
    </source>
</evidence>
<dbReference type="GO" id="GO:0043138">
    <property type="term" value="F:3'-5' DNA helicase activity"/>
    <property type="evidence" value="ECO:0007669"/>
    <property type="project" value="UniProtKB-UniRule"/>
</dbReference>
<dbReference type="SUPFAM" id="SSF52540">
    <property type="entry name" value="P-loop containing nucleoside triphosphate hydrolases"/>
    <property type="match status" value="1"/>
</dbReference>
<reference evidence="19" key="2">
    <citation type="submission" date="2020-01" db="EMBL/GenBank/DDBJ databases">
        <authorList>
            <person name="Hornung B."/>
        </authorList>
    </citation>
    <scope>NUCLEOTIDE SEQUENCE</scope>
    <source>
        <strain evidence="19">PacBioINE</strain>
    </source>
</reference>
<name>A0A8S0XXK1_9FIRM</name>
<keyword evidence="11 14" id="KW-0413">Isomerase</keyword>
<comment type="function">
    <text evidence="14">The heterodimer acts as both an ATP-dependent DNA helicase and an ATP-dependent, dual-direction single-stranded exonuclease. Recognizes the chi site generating a DNA molecule suitable for the initiation of homologous recombination. The AddA nuclease domain is required for chi fragment generation; this subunit has the helicase and 3' -&gt; 5' nuclease activities.</text>
</comment>
<dbReference type="EC" id="5.6.2.4" evidence="14"/>
<keyword evidence="10 14" id="KW-0234">DNA repair</keyword>
<dbReference type="Proteomes" id="UP000836597">
    <property type="component" value="Chromosome"/>
</dbReference>
<feature type="region of interest" description="Disordered" evidence="16">
    <location>
        <begin position="746"/>
        <end position="769"/>
    </location>
</feature>
<feature type="region of interest" description="Disordered" evidence="16">
    <location>
        <begin position="1413"/>
        <end position="1436"/>
    </location>
</feature>
<evidence type="ECO:0000256" key="4">
    <source>
        <dbReference type="ARBA" id="ARBA00022763"/>
    </source>
</evidence>
<gene>
    <name evidence="14" type="primary">addA</name>
    <name evidence="19" type="ORF">DEACI_2476</name>
    <name evidence="20" type="ORF">DEACI_3711</name>
</gene>
<feature type="binding site" evidence="15">
    <location>
        <begin position="24"/>
        <end position="31"/>
    </location>
    <ligand>
        <name>ATP</name>
        <dbReference type="ChEBI" id="CHEBI:30616"/>
    </ligand>
</feature>
<dbReference type="InterPro" id="IPR014017">
    <property type="entry name" value="DNA_helicase_UvrD-like_C"/>
</dbReference>
<evidence type="ECO:0000256" key="15">
    <source>
        <dbReference type="PROSITE-ProRule" id="PRU00560"/>
    </source>
</evidence>
<dbReference type="PROSITE" id="PS51198">
    <property type="entry name" value="UVRD_HELICASE_ATP_BIND"/>
    <property type="match status" value="1"/>
</dbReference>